<reference evidence="1 2" key="1">
    <citation type="journal article" date="2019" name="Genome Biol. Evol.">
        <title>Insights into the evolution of the New World diploid cottons (Gossypium, subgenus Houzingenia) based on genome sequencing.</title>
        <authorList>
            <person name="Grover C.E."/>
            <person name="Arick M.A. 2nd"/>
            <person name="Thrash A."/>
            <person name="Conover J.L."/>
            <person name="Sanders W.S."/>
            <person name="Peterson D.G."/>
            <person name="Frelichowski J.E."/>
            <person name="Scheffler J.A."/>
            <person name="Scheffler B.E."/>
            <person name="Wendel J.F."/>
        </authorList>
    </citation>
    <scope>NUCLEOTIDE SEQUENCE [LARGE SCALE GENOMIC DNA]</scope>
    <source>
        <strain evidence="1">185</strain>
        <tissue evidence="1">Leaf</tissue>
    </source>
</reference>
<dbReference type="EMBL" id="JABFAA010000011">
    <property type="protein sequence ID" value="MBA0696444.1"/>
    <property type="molecule type" value="Genomic_DNA"/>
</dbReference>
<dbReference type="AlphaFoldDB" id="A0A7J8YBL9"/>
<evidence type="ECO:0000313" key="1">
    <source>
        <dbReference type="EMBL" id="MBA0696444.1"/>
    </source>
</evidence>
<keyword evidence="2" id="KW-1185">Reference proteome</keyword>
<accession>A0A7J8YBL9</accession>
<comment type="caution">
    <text evidence="1">The sequence shown here is derived from an EMBL/GenBank/DDBJ whole genome shotgun (WGS) entry which is preliminary data.</text>
</comment>
<proteinExistence type="predicted"/>
<organism evidence="1 2">
    <name type="scientific">Gossypium aridum</name>
    <name type="common">American cotton</name>
    <name type="synonym">Erioxylum aridum</name>
    <dbReference type="NCBI Taxonomy" id="34290"/>
    <lineage>
        <taxon>Eukaryota</taxon>
        <taxon>Viridiplantae</taxon>
        <taxon>Streptophyta</taxon>
        <taxon>Embryophyta</taxon>
        <taxon>Tracheophyta</taxon>
        <taxon>Spermatophyta</taxon>
        <taxon>Magnoliopsida</taxon>
        <taxon>eudicotyledons</taxon>
        <taxon>Gunneridae</taxon>
        <taxon>Pentapetalae</taxon>
        <taxon>rosids</taxon>
        <taxon>malvids</taxon>
        <taxon>Malvales</taxon>
        <taxon>Malvaceae</taxon>
        <taxon>Malvoideae</taxon>
        <taxon>Gossypium</taxon>
    </lineage>
</organism>
<protein>
    <submittedName>
        <fullName evidence="1">Uncharacterized protein</fullName>
    </submittedName>
</protein>
<gene>
    <name evidence="1" type="ORF">Goari_002995</name>
</gene>
<sequence>MNYQSQPMVIPMILSNGRTVLAKVKSRNTQEAQAYANKDRKLIECLILRCSVFMKAASTNLSSLTYASNPPKPISTKAMAVTTNFTSLSYSFIPSKLISNNPSFF</sequence>
<dbReference type="Proteomes" id="UP000593577">
    <property type="component" value="Unassembled WGS sequence"/>
</dbReference>
<name>A0A7J8YBL9_GOSAI</name>
<evidence type="ECO:0000313" key="2">
    <source>
        <dbReference type="Proteomes" id="UP000593577"/>
    </source>
</evidence>